<feature type="signal peptide" evidence="2">
    <location>
        <begin position="1"/>
        <end position="22"/>
    </location>
</feature>
<keyword evidence="2" id="KW-0732">Signal</keyword>
<organism evidence="3 4">
    <name type="scientific">Fibrobacter succinogenes</name>
    <name type="common">Bacteroides succinogenes</name>
    <dbReference type="NCBI Taxonomy" id="833"/>
    <lineage>
        <taxon>Bacteria</taxon>
        <taxon>Pseudomonadati</taxon>
        <taxon>Fibrobacterota</taxon>
        <taxon>Fibrobacteria</taxon>
        <taxon>Fibrobacterales</taxon>
        <taxon>Fibrobacteraceae</taxon>
        <taxon>Fibrobacter</taxon>
    </lineage>
</organism>
<feature type="chain" id="PRO_5016772189" description="Lipoprotein" evidence="2">
    <location>
        <begin position="23"/>
        <end position="118"/>
    </location>
</feature>
<dbReference type="EMBL" id="UHJL01000001">
    <property type="protein sequence ID" value="SUQ19461.1"/>
    <property type="molecule type" value="Genomic_DNA"/>
</dbReference>
<feature type="region of interest" description="Disordered" evidence="1">
    <location>
        <begin position="23"/>
        <end position="90"/>
    </location>
</feature>
<gene>
    <name evidence="3" type="ORF">SAMN05661053_0693</name>
</gene>
<feature type="compositionally biased region" description="Low complexity" evidence="1">
    <location>
        <begin position="23"/>
        <end position="63"/>
    </location>
</feature>
<evidence type="ECO:0000313" key="4">
    <source>
        <dbReference type="Proteomes" id="UP000255423"/>
    </source>
</evidence>
<dbReference type="Proteomes" id="UP000255423">
    <property type="component" value="Unassembled WGS sequence"/>
</dbReference>
<evidence type="ECO:0000313" key="3">
    <source>
        <dbReference type="EMBL" id="SUQ19461.1"/>
    </source>
</evidence>
<evidence type="ECO:0000256" key="2">
    <source>
        <dbReference type="SAM" id="SignalP"/>
    </source>
</evidence>
<sequence length="118" mass="12608">MSLKKWKLVLASVSVALFTACAGSSNSGSSDAGYTGSNESTSESSSYTGYSENQAEAAKPAAPAKKEPPKEVINEKTLKKTQDEAVAANEDNHKLRKEIFEARTKLGLPIQQPSTDEE</sequence>
<dbReference type="AlphaFoldDB" id="A0A380RVX5"/>
<dbReference type="RefSeq" id="WP_109572092.1">
    <property type="nucleotide sequence ID" value="NZ_UHJL01000001.1"/>
</dbReference>
<name>A0A380RVX5_FIBSU</name>
<protein>
    <recommendedName>
        <fullName evidence="5">Lipoprotein</fullName>
    </recommendedName>
</protein>
<proteinExistence type="predicted"/>
<evidence type="ECO:0008006" key="5">
    <source>
        <dbReference type="Google" id="ProtNLM"/>
    </source>
</evidence>
<evidence type="ECO:0000256" key="1">
    <source>
        <dbReference type="SAM" id="MobiDB-lite"/>
    </source>
</evidence>
<accession>A0A380RVX5</accession>
<feature type="compositionally biased region" description="Basic and acidic residues" evidence="1">
    <location>
        <begin position="64"/>
        <end position="83"/>
    </location>
</feature>
<reference evidence="3 4" key="1">
    <citation type="submission" date="2017-08" db="EMBL/GenBank/DDBJ databases">
        <authorList>
            <person name="de Groot N.N."/>
        </authorList>
    </citation>
    <scope>NUCLEOTIDE SEQUENCE [LARGE SCALE GENOMIC DNA]</scope>
    <source>
        <strain evidence="3 4">HM2</strain>
    </source>
</reference>
<dbReference type="PROSITE" id="PS51257">
    <property type="entry name" value="PROKAR_LIPOPROTEIN"/>
    <property type="match status" value="1"/>
</dbReference>